<dbReference type="Pfam" id="PF00149">
    <property type="entry name" value="Metallophos"/>
    <property type="match status" value="1"/>
</dbReference>
<dbReference type="SUPFAM" id="SSF55816">
    <property type="entry name" value="5'-nucleotidase (syn. UDP-sugar hydrolase), C-terminal domain"/>
    <property type="match status" value="1"/>
</dbReference>
<evidence type="ECO:0000313" key="2">
    <source>
        <dbReference type="EMBL" id="AXI99463.1"/>
    </source>
</evidence>
<dbReference type="PANTHER" id="PTHR11575:SF24">
    <property type="entry name" value="5'-NUCLEOTIDASE"/>
    <property type="match status" value="1"/>
</dbReference>
<dbReference type="KEGG" id="cprv:CYPRO_0176"/>
<sequence>MMEKKASCSRRHFIKTGLTGVSGLLLLGGCSIVSSNREPASLTLICMADLHSAMDKMARIIPLVRSLAAQEEAVIVLINGDVFERNPVSFNTGGAAEREFLRQLSAVAPVFLNAGNHEGAVSADMRDVAQQMEADGVQFISNMRKISDGTPLAPTVLHREINGVRFSVAGIATDDMSTYPGVHRERWTVPEAFAYAAEELPALWRNDRLNILMDHDGVLSDRTVFPTLPEPAVLLGGHDHLRFVVREDQRIALHTGSYGEIIDLVRFSFKGNIARYELESITIDDSLPADPAFLALAQELEEIHLPENLREVVASNTVIQTQTQLMQQMASWLRESSGTDAAALNNTTFGAALPLGDVRLFDIQRSIRFDDNMWIATLSGTDLITLKNKANQFDFDNWERSTGEYVAGSFPDTIQLDQTYTLAVNGWVAIGTPFNQMRFLGSEGHAFERADPPVMTRETLISRLNQG</sequence>
<organism evidence="2 3">
    <name type="scientific">Cyclonatronum proteinivorum</name>
    <dbReference type="NCBI Taxonomy" id="1457365"/>
    <lineage>
        <taxon>Bacteria</taxon>
        <taxon>Pseudomonadati</taxon>
        <taxon>Balneolota</taxon>
        <taxon>Balneolia</taxon>
        <taxon>Balneolales</taxon>
        <taxon>Cyclonatronaceae</taxon>
        <taxon>Cyclonatronum</taxon>
    </lineage>
</organism>
<accession>A0A345UG62</accession>
<dbReference type="AlphaFoldDB" id="A0A345UG62"/>
<dbReference type="InterPro" id="IPR029052">
    <property type="entry name" value="Metallo-depent_PP-like"/>
</dbReference>
<dbReference type="InterPro" id="IPR004843">
    <property type="entry name" value="Calcineurin-like_PHP"/>
</dbReference>
<protein>
    <submittedName>
        <fullName evidence="2">2',3'-cyclic-nucleotide 2'-phosphodiesterase/5'-or 3'-nucleotidase, 5'-nucleotidase family</fullName>
    </submittedName>
</protein>
<name>A0A345UG62_9BACT</name>
<dbReference type="GO" id="GO:0009166">
    <property type="term" value="P:nucleotide catabolic process"/>
    <property type="evidence" value="ECO:0007669"/>
    <property type="project" value="InterPro"/>
</dbReference>
<evidence type="ECO:0000259" key="1">
    <source>
        <dbReference type="Pfam" id="PF00149"/>
    </source>
</evidence>
<dbReference type="GO" id="GO:0016787">
    <property type="term" value="F:hydrolase activity"/>
    <property type="evidence" value="ECO:0007669"/>
    <property type="project" value="InterPro"/>
</dbReference>
<dbReference type="Proteomes" id="UP000254808">
    <property type="component" value="Chromosome"/>
</dbReference>
<dbReference type="SUPFAM" id="SSF56300">
    <property type="entry name" value="Metallo-dependent phosphatases"/>
    <property type="match status" value="1"/>
</dbReference>
<dbReference type="OrthoDB" id="4762412at2"/>
<dbReference type="Gene3D" id="3.60.21.10">
    <property type="match status" value="1"/>
</dbReference>
<keyword evidence="3" id="KW-1185">Reference proteome</keyword>
<dbReference type="PROSITE" id="PS51257">
    <property type="entry name" value="PROKAR_LIPOPROTEIN"/>
    <property type="match status" value="1"/>
</dbReference>
<dbReference type="InterPro" id="IPR036907">
    <property type="entry name" value="5'-Nucleotdase_C_sf"/>
</dbReference>
<gene>
    <name evidence="2" type="ORF">CYPRO_0176</name>
</gene>
<dbReference type="Gene3D" id="3.90.780.10">
    <property type="entry name" value="5'-Nucleotidase, C-terminal domain"/>
    <property type="match status" value="1"/>
</dbReference>
<proteinExistence type="predicted"/>
<dbReference type="PANTHER" id="PTHR11575">
    <property type="entry name" value="5'-NUCLEOTIDASE-RELATED"/>
    <property type="match status" value="1"/>
</dbReference>
<reference evidence="2 3" key="1">
    <citation type="submission" date="2018-03" db="EMBL/GenBank/DDBJ databases">
        <title>Phenotypic and genomic properties of Cyclonatronum proteinivorum gen. nov., sp. nov., a haloalkaliphilic bacteroidete from soda lakes possessing Na+-translocating rhodopsin.</title>
        <authorList>
            <person name="Toshchakov S.V."/>
            <person name="Korzhenkov A."/>
            <person name="Samarov N.I."/>
            <person name="Kublanov I.V."/>
            <person name="Muntyan M.S."/>
            <person name="Sorokin D.Y."/>
        </authorList>
    </citation>
    <scope>NUCLEOTIDE SEQUENCE [LARGE SCALE GENOMIC DNA]</scope>
    <source>
        <strain evidence="2 3">Omega</strain>
    </source>
</reference>
<dbReference type="InterPro" id="IPR006179">
    <property type="entry name" value="5_nucleotidase/apyrase"/>
</dbReference>
<feature type="domain" description="Calcineurin-like phosphoesterase" evidence="1">
    <location>
        <begin position="43"/>
        <end position="240"/>
    </location>
</feature>
<evidence type="ECO:0000313" key="3">
    <source>
        <dbReference type="Proteomes" id="UP000254808"/>
    </source>
</evidence>
<dbReference type="EMBL" id="CP027806">
    <property type="protein sequence ID" value="AXI99463.1"/>
    <property type="molecule type" value="Genomic_DNA"/>
</dbReference>